<comment type="caution">
    <text evidence="1">The sequence shown here is derived from an EMBL/GenBank/DDBJ whole genome shotgun (WGS) entry which is preliminary data.</text>
</comment>
<sequence length="144" mass="16312">MKIMFQQQVLLLFGFALITGLLGCGKAHTRKLLLHKTWHVVDVTPPENGNFDIEVSRAAEEMKNGFYSNASFTFLDNGLFFTDFNGKTDTGRYAINPGGKIISLYPLHGNKIYEQIRIRELNDSTLSFTTVMANFDMVLHLKAY</sequence>
<gene>
    <name evidence="1" type="ORF">BXY57_1815</name>
</gene>
<dbReference type="AlphaFoldDB" id="A0A2M9CWG0"/>
<accession>A0A2M9CWG0</accession>
<proteinExistence type="predicted"/>
<protein>
    <recommendedName>
        <fullName evidence="3">Lipocalin-like protein</fullName>
    </recommendedName>
</protein>
<name>A0A2M9CWG0_9BACT</name>
<dbReference type="PROSITE" id="PS51257">
    <property type="entry name" value="PROKAR_LIPOPROTEIN"/>
    <property type="match status" value="1"/>
</dbReference>
<dbReference type="OrthoDB" id="671837at2"/>
<dbReference type="EMBL" id="PGFG01000001">
    <property type="protein sequence ID" value="PJJ76207.1"/>
    <property type="molecule type" value="Genomic_DNA"/>
</dbReference>
<evidence type="ECO:0008006" key="3">
    <source>
        <dbReference type="Google" id="ProtNLM"/>
    </source>
</evidence>
<keyword evidence="2" id="KW-1185">Reference proteome</keyword>
<dbReference type="RefSeq" id="WP_100314723.1">
    <property type="nucleotide sequence ID" value="NZ_PGFG01000001.1"/>
</dbReference>
<organism evidence="1 2">
    <name type="scientific">Thermoflavifilum aggregans</name>
    <dbReference type="NCBI Taxonomy" id="454188"/>
    <lineage>
        <taxon>Bacteria</taxon>
        <taxon>Pseudomonadati</taxon>
        <taxon>Bacteroidota</taxon>
        <taxon>Chitinophagia</taxon>
        <taxon>Chitinophagales</taxon>
        <taxon>Chitinophagaceae</taxon>
        <taxon>Thermoflavifilum</taxon>
    </lineage>
</organism>
<reference evidence="1 2" key="1">
    <citation type="submission" date="2017-11" db="EMBL/GenBank/DDBJ databases">
        <title>Genomic Encyclopedia of Archaeal and Bacterial Type Strains, Phase II (KMG-II): From Individual Species to Whole Genera.</title>
        <authorList>
            <person name="Goeker M."/>
        </authorList>
    </citation>
    <scope>NUCLEOTIDE SEQUENCE [LARGE SCALE GENOMIC DNA]</scope>
    <source>
        <strain evidence="1 2">DSM 27268</strain>
    </source>
</reference>
<dbReference type="Proteomes" id="UP000230000">
    <property type="component" value="Unassembled WGS sequence"/>
</dbReference>
<evidence type="ECO:0000313" key="1">
    <source>
        <dbReference type="EMBL" id="PJJ76207.1"/>
    </source>
</evidence>
<evidence type="ECO:0000313" key="2">
    <source>
        <dbReference type="Proteomes" id="UP000230000"/>
    </source>
</evidence>